<evidence type="ECO:0000256" key="1">
    <source>
        <dbReference type="SAM" id="Phobius"/>
    </source>
</evidence>
<dbReference type="PANTHER" id="PTHR35813:SF1">
    <property type="entry name" value="INNER MEMBRANE PROTEIN YBAN"/>
    <property type="match status" value="1"/>
</dbReference>
<feature type="transmembrane region" description="Helical" evidence="1">
    <location>
        <begin position="27"/>
        <end position="60"/>
    </location>
</feature>
<dbReference type="InterPro" id="IPR007401">
    <property type="entry name" value="DUF454"/>
</dbReference>
<dbReference type="Pfam" id="PF04304">
    <property type="entry name" value="DUF454"/>
    <property type="match status" value="1"/>
</dbReference>
<comment type="caution">
    <text evidence="2">The sequence shown here is derived from an EMBL/GenBank/DDBJ whole genome shotgun (WGS) entry which is preliminary data.</text>
</comment>
<evidence type="ECO:0000313" key="3">
    <source>
        <dbReference type="Proteomes" id="UP000249165"/>
    </source>
</evidence>
<keyword evidence="1" id="KW-0472">Membrane</keyword>
<sequence length="145" mass="15249">MTAFPPVRPGAILRGGDMRPGGGILRIFWIIFGSIALGLGVLGIALPVLPTTPFVLLAAFCYARGSDRMHAWLLRNRVFGPMIADWQAEGAVSARARTLAVGSMAGVFAISLAMGLPWQALLFQGIAMGGAASYVLTRPLPARDG</sequence>
<evidence type="ECO:0008006" key="4">
    <source>
        <dbReference type="Google" id="ProtNLM"/>
    </source>
</evidence>
<organism evidence="2 3">
    <name type="scientific">Salipiger aestuarii</name>
    <dbReference type="NCBI Taxonomy" id="568098"/>
    <lineage>
        <taxon>Bacteria</taxon>
        <taxon>Pseudomonadati</taxon>
        <taxon>Pseudomonadota</taxon>
        <taxon>Alphaproteobacteria</taxon>
        <taxon>Rhodobacterales</taxon>
        <taxon>Roseobacteraceae</taxon>
        <taxon>Salipiger</taxon>
    </lineage>
</organism>
<dbReference type="GO" id="GO:0005886">
    <property type="term" value="C:plasma membrane"/>
    <property type="evidence" value="ECO:0007669"/>
    <property type="project" value="TreeGrafter"/>
</dbReference>
<name>A0A327Y4H5_9RHOB</name>
<gene>
    <name evidence="2" type="ORF">ATI53_102447</name>
</gene>
<dbReference type="AlphaFoldDB" id="A0A327Y4H5"/>
<keyword evidence="1" id="KW-0812">Transmembrane</keyword>
<keyword evidence="1" id="KW-1133">Transmembrane helix</keyword>
<protein>
    <recommendedName>
        <fullName evidence="4">DUF454 domain-containing protein</fullName>
    </recommendedName>
</protein>
<dbReference type="EMBL" id="QLMG01000024">
    <property type="protein sequence ID" value="RAK15291.1"/>
    <property type="molecule type" value="Genomic_DNA"/>
</dbReference>
<evidence type="ECO:0000313" key="2">
    <source>
        <dbReference type="EMBL" id="RAK15291.1"/>
    </source>
</evidence>
<dbReference type="PANTHER" id="PTHR35813">
    <property type="entry name" value="INNER MEMBRANE PROTEIN YBAN"/>
    <property type="match status" value="1"/>
</dbReference>
<dbReference type="Proteomes" id="UP000249165">
    <property type="component" value="Unassembled WGS sequence"/>
</dbReference>
<accession>A0A327Y4H5</accession>
<reference evidence="2 3" key="1">
    <citation type="submission" date="2018-06" db="EMBL/GenBank/DDBJ databases">
        <title>Genomic Encyclopedia of Archaeal and Bacterial Type Strains, Phase II (KMG-II): from individual species to whole genera.</title>
        <authorList>
            <person name="Goeker M."/>
        </authorList>
    </citation>
    <scope>NUCLEOTIDE SEQUENCE [LARGE SCALE GENOMIC DNA]</scope>
    <source>
        <strain evidence="2 3">DSM 22011</strain>
    </source>
</reference>
<feature type="transmembrane region" description="Helical" evidence="1">
    <location>
        <begin position="96"/>
        <end position="114"/>
    </location>
</feature>
<keyword evidence="3" id="KW-1185">Reference proteome</keyword>
<proteinExistence type="predicted"/>